<name>A0ABS5VWM5_9BACT</name>
<dbReference type="PANTHER" id="PTHR19328">
    <property type="entry name" value="HEDGEHOG-INTERACTING PROTEIN"/>
    <property type="match status" value="1"/>
</dbReference>
<dbReference type="InterPro" id="IPR035986">
    <property type="entry name" value="PKD_dom_sf"/>
</dbReference>
<dbReference type="RefSeq" id="WP_254156017.1">
    <property type="nucleotide sequence ID" value="NZ_JAHESD010000069.1"/>
</dbReference>
<evidence type="ECO:0000313" key="6">
    <source>
        <dbReference type="Proteomes" id="UP000772618"/>
    </source>
</evidence>
<dbReference type="InterPro" id="IPR011042">
    <property type="entry name" value="6-blade_b-propeller_TolB-like"/>
</dbReference>
<gene>
    <name evidence="5" type="ORF">KK060_21190</name>
</gene>
<dbReference type="PANTHER" id="PTHR19328:SF13">
    <property type="entry name" value="HIPL1 PROTEIN"/>
    <property type="match status" value="1"/>
</dbReference>
<dbReference type="InterPro" id="IPR000601">
    <property type="entry name" value="PKD_dom"/>
</dbReference>
<evidence type="ECO:0000313" key="5">
    <source>
        <dbReference type="EMBL" id="MBT1705820.1"/>
    </source>
</evidence>
<dbReference type="SUPFAM" id="SSF50952">
    <property type="entry name" value="Soluble quinoprotein glucose dehydrogenase"/>
    <property type="match status" value="1"/>
</dbReference>
<feature type="domain" description="Ig-like" evidence="3">
    <location>
        <begin position="382"/>
        <end position="462"/>
    </location>
</feature>
<keyword evidence="6" id="KW-1185">Reference proteome</keyword>
<dbReference type="InterPro" id="IPR005084">
    <property type="entry name" value="CBM6"/>
</dbReference>
<dbReference type="Gene3D" id="2.120.10.30">
    <property type="entry name" value="TolB, C-terminal domain"/>
    <property type="match status" value="1"/>
</dbReference>
<dbReference type="SUPFAM" id="SSF49785">
    <property type="entry name" value="Galactose-binding domain-like"/>
    <property type="match status" value="2"/>
</dbReference>
<dbReference type="SMART" id="SM00409">
    <property type="entry name" value="IG"/>
    <property type="match status" value="1"/>
</dbReference>
<dbReference type="SUPFAM" id="SSF48726">
    <property type="entry name" value="Immunoglobulin"/>
    <property type="match status" value="1"/>
</dbReference>
<dbReference type="SUPFAM" id="SSF49299">
    <property type="entry name" value="PKD domain"/>
    <property type="match status" value="1"/>
</dbReference>
<dbReference type="CDD" id="cd04080">
    <property type="entry name" value="CBM6_cellulase-like"/>
    <property type="match status" value="2"/>
</dbReference>
<dbReference type="InterPro" id="IPR006584">
    <property type="entry name" value="Cellulose-bd_IV"/>
</dbReference>
<dbReference type="Pfam" id="PF07995">
    <property type="entry name" value="GSDH"/>
    <property type="match status" value="1"/>
</dbReference>
<dbReference type="Pfam" id="PF13927">
    <property type="entry name" value="Ig_3"/>
    <property type="match status" value="1"/>
</dbReference>
<dbReference type="InterPro" id="IPR026444">
    <property type="entry name" value="Secre_tail"/>
</dbReference>
<dbReference type="InterPro" id="IPR008979">
    <property type="entry name" value="Galactose-bd-like_sf"/>
</dbReference>
<evidence type="ECO:0000259" key="3">
    <source>
        <dbReference type="PROSITE" id="PS50835"/>
    </source>
</evidence>
<dbReference type="Pfam" id="PF03422">
    <property type="entry name" value="CBM_6"/>
    <property type="match status" value="2"/>
</dbReference>
<dbReference type="Gene3D" id="2.60.40.10">
    <property type="entry name" value="Immunoglobulins"/>
    <property type="match status" value="2"/>
</dbReference>
<dbReference type="EMBL" id="JAHESD010000069">
    <property type="protein sequence ID" value="MBT1705820.1"/>
    <property type="molecule type" value="Genomic_DNA"/>
</dbReference>
<comment type="caution">
    <text evidence="5">The sequence shown here is derived from an EMBL/GenBank/DDBJ whole genome shotgun (WGS) entry which is preliminary data.</text>
</comment>
<feature type="domain" description="PKD" evidence="2">
    <location>
        <begin position="821"/>
        <end position="902"/>
    </location>
</feature>
<dbReference type="InterPro" id="IPR003598">
    <property type="entry name" value="Ig_sub2"/>
</dbReference>
<evidence type="ECO:0000256" key="1">
    <source>
        <dbReference type="ARBA" id="ARBA00022729"/>
    </source>
</evidence>
<dbReference type="InterPro" id="IPR003599">
    <property type="entry name" value="Ig_sub"/>
</dbReference>
<protein>
    <submittedName>
        <fullName evidence="5">PQQ-dependent sugar dehydrogenase</fullName>
    </submittedName>
</protein>
<dbReference type="SMART" id="SM00408">
    <property type="entry name" value="IGc2"/>
    <property type="match status" value="1"/>
</dbReference>
<dbReference type="SMART" id="SM00606">
    <property type="entry name" value="CBD_IV"/>
    <property type="match status" value="2"/>
</dbReference>
<dbReference type="PROSITE" id="PS50835">
    <property type="entry name" value="IG_LIKE"/>
    <property type="match status" value="1"/>
</dbReference>
<evidence type="ECO:0000259" key="4">
    <source>
        <dbReference type="PROSITE" id="PS51175"/>
    </source>
</evidence>
<dbReference type="InterPro" id="IPR013783">
    <property type="entry name" value="Ig-like_fold"/>
</dbReference>
<accession>A0ABS5VWM5</accession>
<reference evidence="5 6" key="1">
    <citation type="submission" date="2021-05" db="EMBL/GenBank/DDBJ databases">
        <title>A Polyphasic approach of four new species of the genus Ohtaekwangia: Ohtaekwangia histidinii sp. nov., Ohtaekwangia cretensis sp. nov., Ohtaekwangia indiensis sp. nov., Ohtaekwangia reichenbachii sp. nov. from diverse environment.</title>
        <authorList>
            <person name="Octaviana S."/>
        </authorList>
    </citation>
    <scope>NUCLEOTIDE SEQUENCE [LARGE SCALE GENOMIC DNA]</scope>
    <source>
        <strain evidence="5 6">PWU20</strain>
    </source>
</reference>
<dbReference type="InterPro" id="IPR036179">
    <property type="entry name" value="Ig-like_dom_sf"/>
</dbReference>
<dbReference type="InterPro" id="IPR007110">
    <property type="entry name" value="Ig-like_dom"/>
</dbReference>
<feature type="domain" description="CBM6" evidence="4">
    <location>
        <begin position="675"/>
        <end position="812"/>
    </location>
</feature>
<dbReference type="PROSITE" id="PS51175">
    <property type="entry name" value="CBM6"/>
    <property type="match status" value="2"/>
</dbReference>
<dbReference type="InterPro" id="IPR011041">
    <property type="entry name" value="Quinoprot_gluc/sorb_DH_b-prop"/>
</dbReference>
<feature type="domain" description="CBM6" evidence="4">
    <location>
        <begin position="921"/>
        <end position="1060"/>
    </location>
</feature>
<dbReference type="NCBIfam" id="TIGR04183">
    <property type="entry name" value="Por_Secre_tail"/>
    <property type="match status" value="1"/>
</dbReference>
<dbReference type="PROSITE" id="PS50093">
    <property type="entry name" value="PKD"/>
    <property type="match status" value="1"/>
</dbReference>
<sequence>MKRYDDNIIIRKATAFTKRSLLSAVLLLAFLFIQKPLAAQYVVEDLTPSAVIQEGLSLEQAADGRIFIAERAGRVKVYQNGSIATVFTVSTTTDSEQGLLGLTLHPDFMNNGYIYVFYTRSDKFNHIIERVQINSSNQEVGRQQILTLDPIENGFHNGGDLKFFNGFLYITTGDSQNNANSQNLNNTRGKILRVTENGQPAPGNPFFGSGSVQRQSIFAYGFRNPFRLVPNIKANKLFVLDVGTSWEEINDITNPAPLYNYGWGHPQGGDGMQTETNMFVNPIFTFATGSIGNALTNGLLYNPDVSRYPAELFNRFIIKDFLRNDMRYFDWTQPNPPSTVFYTSPHNQVLGMIVGNDGYIYYCQYGNNGNLIRLKYEQSPAPEVINHPISQSIIERSPVTFTVDVSGAPPINYQWQFNNANISGATSSSFTIAAVSAANAGSYRCIVSNAAGSVESRSATLTVLPFNNRPTVSIVAPSPTLTWNADDNIYFEAIANDVEDGELPASAYSWSIDLFHEDVPGAGHSHPGANPAGVKSGNFSAGSQGEKTPNIWYRFTVTVKDSNGLPSTAFVDVHPNLITTTVRTVPDGLNIELNLKPGTSPVVQRMVKNASLQALNAPTPQFVGNTRYDFDHWEHGGAANQLFTAPTTDVTYTAYYTATDVGQRPYQGIIAQIPGKIEAEHYDEGLDAYFDVNKGGDGGFRAGDGVGTEGCSEGGYNIGWVVAGEWLEYTSNIAHTGNYRISFRIASPYANRKLHLEVDGVNVTGTVNLPTTGGFQAWQTPTVANIHLTKGSHIIRLAFEENDVNINYIEFTFTGDPSSAPIADFEASVVTTCIGAPVTYTSVSLGQVDTYVWNFGSGADPATATGAGPHTVRYTTGAGTKNVSLTVSNIVGSNSKTVSIQVDSCGSIQTPYEGSPALIPGRVEAEKYDLDGEGIAYHDLSTGNAGGSFRTDNVDIQPAAGSNYNIGWVSAGEWLEYTVNVTEHRDYDIAFRVSTPYDNKRFHLEQNGIDITGPIAVPNTGGFQNWQSVIVHDIHLHEGVGELRVFFEASDINFDYVDFALSGDVHATSTDRKVFNTNTRSEESIHAYPNPSHGQYTLSQACYWKVLNISGKEVASGYGTSVDITTLPAGIYLISIKGSQEKIKLAKY</sequence>
<dbReference type="InterPro" id="IPR012938">
    <property type="entry name" value="Glc/Sorbosone_DH"/>
</dbReference>
<keyword evidence="1" id="KW-0732">Signal</keyword>
<dbReference type="Pfam" id="PF18962">
    <property type="entry name" value="Por_Secre_tail"/>
    <property type="match status" value="1"/>
</dbReference>
<organism evidence="5 6">
    <name type="scientific">Chryseosolibacter indicus</name>
    <dbReference type="NCBI Taxonomy" id="2782351"/>
    <lineage>
        <taxon>Bacteria</taxon>
        <taxon>Pseudomonadati</taxon>
        <taxon>Bacteroidota</taxon>
        <taxon>Cytophagia</taxon>
        <taxon>Cytophagales</taxon>
        <taxon>Chryseotaleaceae</taxon>
        <taxon>Chryseosolibacter</taxon>
    </lineage>
</organism>
<dbReference type="Gene3D" id="2.60.120.260">
    <property type="entry name" value="Galactose-binding domain-like"/>
    <property type="match status" value="2"/>
</dbReference>
<evidence type="ECO:0000259" key="2">
    <source>
        <dbReference type="PROSITE" id="PS50093"/>
    </source>
</evidence>
<proteinExistence type="predicted"/>
<dbReference type="CDD" id="cd00146">
    <property type="entry name" value="PKD"/>
    <property type="match status" value="1"/>
</dbReference>
<dbReference type="Proteomes" id="UP000772618">
    <property type="component" value="Unassembled WGS sequence"/>
</dbReference>